<organism evidence="1 2">
    <name type="scientific">Vibrio mediterranei</name>
    <dbReference type="NCBI Taxonomy" id="689"/>
    <lineage>
        <taxon>Bacteria</taxon>
        <taxon>Pseudomonadati</taxon>
        <taxon>Pseudomonadota</taxon>
        <taxon>Gammaproteobacteria</taxon>
        <taxon>Vibrionales</taxon>
        <taxon>Vibrionaceae</taxon>
        <taxon>Vibrio</taxon>
    </lineage>
</organism>
<reference evidence="1 2" key="1">
    <citation type="submission" date="2018-11" db="EMBL/GenBank/DDBJ databases">
        <title>Complete Genome Sequence of Vbrio mediterranei 117-T6: a Potential Pathogen Bacteria Isolated from the Conchocelis of Pyropia.</title>
        <authorList>
            <person name="Liu Q."/>
        </authorList>
    </citation>
    <scope>NUCLEOTIDE SEQUENCE [LARGE SCALE GENOMIC DNA]</scope>
    <source>
        <strain evidence="1 2">117-T6</strain>
    </source>
</reference>
<accession>A0A3G4V5W0</accession>
<sequence>MLTDIEKYAETASKLERQRQFNEASIYWKKAVEQATARQDKAWYQIRYRFCAKQREKL</sequence>
<protein>
    <submittedName>
        <fullName evidence="1">ANR family transcriptional regulator</fullName>
    </submittedName>
</protein>
<gene>
    <name evidence="1" type="ORF">ECB94_02165</name>
</gene>
<dbReference type="AlphaFoldDB" id="A0A3G4V5W0"/>
<evidence type="ECO:0000313" key="2">
    <source>
        <dbReference type="Proteomes" id="UP000279760"/>
    </source>
</evidence>
<evidence type="ECO:0000313" key="1">
    <source>
        <dbReference type="EMBL" id="AYV20177.1"/>
    </source>
</evidence>
<dbReference type="EMBL" id="CP033577">
    <property type="protein sequence ID" value="AYV20177.1"/>
    <property type="molecule type" value="Genomic_DNA"/>
</dbReference>
<dbReference type="Proteomes" id="UP000279760">
    <property type="component" value="Chromosome 1"/>
</dbReference>
<name>A0A3G4V5W0_9VIBR</name>
<dbReference type="NCBIfam" id="NF033650">
    <property type="entry name" value="ANR_neg_reg"/>
    <property type="match status" value="1"/>
</dbReference>
<dbReference type="InterPro" id="IPR047666">
    <property type="entry name" value="ANR_neg_reg"/>
</dbReference>
<proteinExistence type="predicted"/>